<dbReference type="eggNOG" id="KOG4840">
    <property type="taxonomic scope" value="Eukaryota"/>
</dbReference>
<dbReference type="VEuPathDB" id="FungiDB:TRIVIDRAFT_75730"/>
<organism evidence="1 2">
    <name type="scientific">Hypocrea virens (strain Gv29-8 / FGSC 10586)</name>
    <name type="common">Gliocladium virens</name>
    <name type="synonym">Trichoderma virens</name>
    <dbReference type="NCBI Taxonomy" id="413071"/>
    <lineage>
        <taxon>Eukaryota</taxon>
        <taxon>Fungi</taxon>
        <taxon>Dikarya</taxon>
        <taxon>Ascomycota</taxon>
        <taxon>Pezizomycotina</taxon>
        <taxon>Sordariomycetes</taxon>
        <taxon>Hypocreomycetidae</taxon>
        <taxon>Hypocreales</taxon>
        <taxon>Hypocreaceae</taxon>
        <taxon>Trichoderma</taxon>
    </lineage>
</organism>
<dbReference type="OrthoDB" id="10034502at2759"/>
<protein>
    <submittedName>
        <fullName evidence="1">Uncharacterized protein</fullName>
    </submittedName>
</protein>
<dbReference type="AlphaFoldDB" id="G9N7X6"/>
<dbReference type="SUPFAM" id="SSF53474">
    <property type="entry name" value="alpha/beta-Hydrolases"/>
    <property type="match status" value="1"/>
</dbReference>
<dbReference type="EMBL" id="ABDF02000089">
    <property type="protein sequence ID" value="EHK17088.1"/>
    <property type="molecule type" value="Genomic_DNA"/>
</dbReference>
<dbReference type="InterPro" id="IPR029058">
    <property type="entry name" value="AB_hydrolase_fold"/>
</dbReference>
<sequence length="292" mass="32302">MASSGPFPLLAHPYRSAAQGSCAYEMGNTASKNALVFIGGMKDGPHTTPYIRTVAQRLEKTPELSFSVFETRLRSSFDGFGTSSLADDVRDISTFVKYLRSIGREKVILFGHSTGCQDCMEYTNYAKHSNSPVDGFILQAPVSDRESLETFLPDYQSKLDYANKMIAEGKGADCLPNEHSIAMLNAPMSANRFHDLFAKGGADDYFSSDLDDQTVNKFWSRFSKPVLVLHSEEDEFVPARVDQAALNKRYQAASSFVSPLSGLIPGTGHTVWHEEAQEWLAGRVIEFLQTLT</sequence>
<dbReference type="HOGENOM" id="CLU_049633_1_0_1"/>
<keyword evidence="2" id="KW-1185">Reference proteome</keyword>
<evidence type="ECO:0000313" key="1">
    <source>
        <dbReference type="EMBL" id="EHK17088.1"/>
    </source>
</evidence>
<proteinExistence type="predicted"/>
<accession>G9N7X6</accession>
<dbReference type="PANTHER" id="PTHR31591">
    <property type="entry name" value="UPF0613 PROTEIN PB24D3.06C"/>
    <property type="match status" value="1"/>
</dbReference>
<comment type="caution">
    <text evidence="1">The sequence shown here is derived from an EMBL/GenBank/DDBJ whole genome shotgun (WGS) entry which is preliminary data.</text>
</comment>
<dbReference type="RefSeq" id="XP_013951290.1">
    <property type="nucleotide sequence ID" value="XM_014095815.1"/>
</dbReference>
<dbReference type="OMA" id="LHYLYSP"/>
<name>G9N7X6_HYPVG</name>
<dbReference type="Pfam" id="PF08538">
    <property type="entry name" value="DUF1749"/>
    <property type="match status" value="1"/>
</dbReference>
<gene>
    <name evidence="1" type="ORF">TRIVIDRAFT_75730</name>
</gene>
<dbReference type="PANTHER" id="PTHR31591:SF7">
    <property type="entry name" value="DUF1749-DOMAIN-CONTAINING PROTEIN"/>
    <property type="match status" value="1"/>
</dbReference>
<dbReference type="Proteomes" id="UP000007115">
    <property type="component" value="Unassembled WGS sequence"/>
</dbReference>
<dbReference type="InParanoid" id="G9N7X6"/>
<reference evidence="1 2" key="1">
    <citation type="journal article" date="2011" name="Genome Biol.">
        <title>Comparative genome sequence analysis underscores mycoparasitism as the ancestral life style of Trichoderma.</title>
        <authorList>
            <person name="Kubicek C.P."/>
            <person name="Herrera-Estrella A."/>
            <person name="Seidl-Seiboth V."/>
            <person name="Martinez D.A."/>
            <person name="Druzhinina I.S."/>
            <person name="Thon M."/>
            <person name="Zeilinger S."/>
            <person name="Casas-Flores S."/>
            <person name="Horwitz B.A."/>
            <person name="Mukherjee P.K."/>
            <person name="Mukherjee M."/>
            <person name="Kredics L."/>
            <person name="Alcaraz L.D."/>
            <person name="Aerts A."/>
            <person name="Antal Z."/>
            <person name="Atanasova L."/>
            <person name="Cervantes-Badillo M.G."/>
            <person name="Challacombe J."/>
            <person name="Chertkov O."/>
            <person name="McCluskey K."/>
            <person name="Coulpier F."/>
            <person name="Deshpande N."/>
            <person name="von Doehren H."/>
            <person name="Ebbole D.J."/>
            <person name="Esquivel-Naranjo E.U."/>
            <person name="Fekete E."/>
            <person name="Flipphi M."/>
            <person name="Glaser F."/>
            <person name="Gomez-Rodriguez E.Y."/>
            <person name="Gruber S."/>
            <person name="Han C."/>
            <person name="Henrissat B."/>
            <person name="Hermosa R."/>
            <person name="Hernandez-Onate M."/>
            <person name="Karaffa L."/>
            <person name="Kosti I."/>
            <person name="Le Crom S."/>
            <person name="Lindquist E."/>
            <person name="Lucas S."/>
            <person name="Luebeck M."/>
            <person name="Luebeck P.S."/>
            <person name="Margeot A."/>
            <person name="Metz B."/>
            <person name="Misra M."/>
            <person name="Nevalainen H."/>
            <person name="Omann M."/>
            <person name="Packer N."/>
            <person name="Perrone G."/>
            <person name="Uresti-Rivera E.E."/>
            <person name="Salamov A."/>
            <person name="Schmoll M."/>
            <person name="Seiboth B."/>
            <person name="Shapiro H."/>
            <person name="Sukno S."/>
            <person name="Tamayo-Ramos J.A."/>
            <person name="Tisch D."/>
            <person name="Wiest A."/>
            <person name="Wilkinson H.H."/>
            <person name="Zhang M."/>
            <person name="Coutinho P.M."/>
            <person name="Kenerley C.M."/>
            <person name="Monte E."/>
            <person name="Baker S.E."/>
            <person name="Grigoriev I.V."/>
        </authorList>
    </citation>
    <scope>NUCLEOTIDE SEQUENCE [LARGE SCALE GENOMIC DNA]</scope>
    <source>
        <strain evidence="2">Gv29-8 / FGSC 10586</strain>
    </source>
</reference>
<dbReference type="GeneID" id="25797778"/>
<dbReference type="InterPro" id="IPR013744">
    <property type="entry name" value="SidJ"/>
</dbReference>
<dbReference type="Gene3D" id="3.40.50.1820">
    <property type="entry name" value="alpha/beta hydrolase"/>
    <property type="match status" value="1"/>
</dbReference>
<evidence type="ECO:0000313" key="2">
    <source>
        <dbReference type="Proteomes" id="UP000007115"/>
    </source>
</evidence>